<dbReference type="PANTHER" id="PTHR36701">
    <property type="entry name" value="EPOXYQUEUOSINE REDUCTASE QUEH"/>
    <property type="match status" value="1"/>
</dbReference>
<protein>
    <recommendedName>
        <fullName evidence="5 17">Epoxyqueuosine reductase QueH</fullName>
        <ecNumber evidence="4 17">1.17.99.6</ecNumber>
    </recommendedName>
    <alternativeName>
        <fullName evidence="15 17">Queuosine biosynthesis protein QueH</fullName>
    </alternativeName>
</protein>
<evidence type="ECO:0000313" key="18">
    <source>
        <dbReference type="EMBL" id="TDY55877.1"/>
    </source>
</evidence>
<keyword evidence="6 17" id="KW-0004">4Fe-4S</keyword>
<comment type="pathway">
    <text evidence="2 17">tRNA modification; tRNA-queuosine biosynthesis.</text>
</comment>
<dbReference type="GO" id="GO:0052693">
    <property type="term" value="F:epoxyqueuosine reductase activity"/>
    <property type="evidence" value="ECO:0007669"/>
    <property type="project" value="UniProtKB-UniRule"/>
</dbReference>
<reference evidence="18 19" key="1">
    <citation type="submission" date="2019-03" db="EMBL/GenBank/DDBJ databases">
        <title>Genomic Encyclopedia of Type Strains, Phase IV (KMG-IV): sequencing the most valuable type-strain genomes for metagenomic binning, comparative biology and taxonomic classification.</title>
        <authorList>
            <person name="Goeker M."/>
        </authorList>
    </citation>
    <scope>NUCLEOTIDE SEQUENCE [LARGE SCALE GENOMIC DNA]</scope>
    <source>
        <strain evidence="18 19">DSM 25964</strain>
    </source>
</reference>
<evidence type="ECO:0000256" key="16">
    <source>
        <dbReference type="ARBA" id="ARBA00047415"/>
    </source>
</evidence>
<keyword evidence="9 17" id="KW-0671">Queuosine biosynthesis</keyword>
<dbReference type="UniPathway" id="UPA00392"/>
<sequence>MEHRLLLHACCAPDATVPLADLAEEGYAVTLYWYGANIHPAGEEEKRKGALGSLAAGRVPVIVENLFIPSWMEAAAPLGAEPEGGKRCALCFRLQLEGAARAAVREGIQRLCTTLTISPHKDAALINAIGEETARSFGLRWLPRVFRKQNGFVRSVAMSKELGLYRQSYCGCIFSLRRGEAHESVSGGETSPGSA</sequence>
<evidence type="ECO:0000256" key="6">
    <source>
        <dbReference type="ARBA" id="ARBA00022485"/>
    </source>
</evidence>
<evidence type="ECO:0000256" key="4">
    <source>
        <dbReference type="ARBA" id="ARBA00012622"/>
    </source>
</evidence>
<proteinExistence type="inferred from homology"/>
<evidence type="ECO:0000256" key="10">
    <source>
        <dbReference type="ARBA" id="ARBA00023002"/>
    </source>
</evidence>
<keyword evidence="12 17" id="KW-0411">Iron-sulfur</keyword>
<comment type="catalytic activity">
    <reaction evidence="16 17">
        <text>epoxyqueuosine(34) in tRNA + AH2 = queuosine(34) in tRNA + A + H2O</text>
        <dbReference type="Rhea" id="RHEA:32159"/>
        <dbReference type="Rhea" id="RHEA-COMP:18571"/>
        <dbReference type="Rhea" id="RHEA-COMP:18582"/>
        <dbReference type="ChEBI" id="CHEBI:13193"/>
        <dbReference type="ChEBI" id="CHEBI:15377"/>
        <dbReference type="ChEBI" id="CHEBI:17499"/>
        <dbReference type="ChEBI" id="CHEBI:194431"/>
        <dbReference type="ChEBI" id="CHEBI:194443"/>
        <dbReference type="EC" id="1.17.99.6"/>
    </reaction>
</comment>
<keyword evidence="10 17" id="KW-0560">Oxidoreductase</keyword>
<dbReference type="GO" id="GO:0008616">
    <property type="term" value="P:tRNA queuosine(34) biosynthetic process"/>
    <property type="evidence" value="ECO:0007669"/>
    <property type="project" value="UniProtKB-UniRule"/>
</dbReference>
<evidence type="ECO:0000256" key="2">
    <source>
        <dbReference type="ARBA" id="ARBA00004691"/>
    </source>
</evidence>
<dbReference type="EC" id="1.17.99.6" evidence="4 17"/>
<evidence type="ECO:0000256" key="15">
    <source>
        <dbReference type="ARBA" id="ARBA00031446"/>
    </source>
</evidence>
<dbReference type="OrthoDB" id="9801033at2"/>
<keyword evidence="19" id="KW-1185">Reference proteome</keyword>
<name>A0A4R8M579_9BACT</name>
<evidence type="ECO:0000313" key="19">
    <source>
        <dbReference type="Proteomes" id="UP000295066"/>
    </source>
</evidence>
<comment type="similarity">
    <text evidence="3 17">Belongs to the QueH family.</text>
</comment>
<keyword evidence="8 17" id="KW-0479">Metal-binding</keyword>
<evidence type="ECO:0000256" key="7">
    <source>
        <dbReference type="ARBA" id="ARBA00022694"/>
    </source>
</evidence>
<feature type="binding site" evidence="17">
    <location>
        <position position="91"/>
    </location>
    <ligand>
        <name>[4Fe-4S] cluster</name>
        <dbReference type="ChEBI" id="CHEBI:49883"/>
    </ligand>
</feature>
<feature type="binding site" evidence="17">
    <location>
        <position position="10"/>
    </location>
    <ligand>
        <name>[4Fe-4S] cluster</name>
        <dbReference type="ChEBI" id="CHEBI:49883"/>
    </ligand>
</feature>
<dbReference type="AlphaFoldDB" id="A0A4R8M579"/>
<evidence type="ECO:0000256" key="1">
    <source>
        <dbReference type="ARBA" id="ARBA00002268"/>
    </source>
</evidence>
<dbReference type="GO" id="GO:0051539">
    <property type="term" value="F:4 iron, 4 sulfur cluster binding"/>
    <property type="evidence" value="ECO:0007669"/>
    <property type="project" value="UniProtKB-UniRule"/>
</dbReference>
<evidence type="ECO:0000256" key="13">
    <source>
        <dbReference type="ARBA" id="ARBA00023157"/>
    </source>
</evidence>
<comment type="function">
    <text evidence="1 17">Catalyzes the conversion of epoxyqueuosine (oQ) to queuosine (Q), which is a hypermodified base found in the wobble positions of tRNA(Asp), tRNA(Asn), tRNA(His) and tRNA(Tyr).</text>
</comment>
<feature type="binding site" evidence="17">
    <location>
        <position position="88"/>
    </location>
    <ligand>
        <name>[4Fe-4S] cluster</name>
        <dbReference type="ChEBI" id="CHEBI:49883"/>
    </ligand>
</feature>
<organism evidence="18 19">
    <name type="scientific">Aminivibrio pyruvatiphilus</name>
    <dbReference type="NCBI Taxonomy" id="1005740"/>
    <lineage>
        <taxon>Bacteria</taxon>
        <taxon>Thermotogati</taxon>
        <taxon>Synergistota</taxon>
        <taxon>Synergistia</taxon>
        <taxon>Synergistales</taxon>
        <taxon>Aminobacteriaceae</taxon>
        <taxon>Aminivibrio</taxon>
    </lineage>
</organism>
<accession>A0A4R8M579</accession>
<feature type="disulfide bond" description="Redox-active" evidence="17">
    <location>
        <begin position="170"/>
        <end position="172"/>
    </location>
</feature>
<dbReference type="Proteomes" id="UP000295066">
    <property type="component" value="Unassembled WGS sequence"/>
</dbReference>
<evidence type="ECO:0000256" key="11">
    <source>
        <dbReference type="ARBA" id="ARBA00023004"/>
    </source>
</evidence>
<evidence type="ECO:0000256" key="17">
    <source>
        <dbReference type="HAMAP-Rule" id="MF_02089"/>
    </source>
</evidence>
<feature type="binding site" evidence="17">
    <location>
        <position position="11"/>
    </location>
    <ligand>
        <name>[4Fe-4S] cluster</name>
        <dbReference type="ChEBI" id="CHEBI:49883"/>
    </ligand>
</feature>
<dbReference type="RefSeq" id="WP_133958829.1">
    <property type="nucleotide sequence ID" value="NZ_SORI01000021.1"/>
</dbReference>
<evidence type="ECO:0000256" key="9">
    <source>
        <dbReference type="ARBA" id="ARBA00022785"/>
    </source>
</evidence>
<evidence type="ECO:0000256" key="3">
    <source>
        <dbReference type="ARBA" id="ARBA00008207"/>
    </source>
</evidence>
<evidence type="ECO:0000256" key="5">
    <source>
        <dbReference type="ARBA" id="ARBA00016895"/>
    </source>
</evidence>
<dbReference type="PANTHER" id="PTHR36701:SF1">
    <property type="entry name" value="EPOXYQUEUOSINE REDUCTASE QUEH"/>
    <property type="match status" value="1"/>
</dbReference>
<dbReference type="EMBL" id="SORI01000021">
    <property type="protein sequence ID" value="TDY55877.1"/>
    <property type="molecule type" value="Genomic_DNA"/>
</dbReference>
<keyword evidence="13 17" id="KW-1015">Disulfide bond</keyword>
<dbReference type="GO" id="GO:0046872">
    <property type="term" value="F:metal ion binding"/>
    <property type="evidence" value="ECO:0007669"/>
    <property type="project" value="UniProtKB-KW"/>
</dbReference>
<keyword evidence="14 17" id="KW-0676">Redox-active center</keyword>
<evidence type="ECO:0000256" key="8">
    <source>
        <dbReference type="ARBA" id="ARBA00022723"/>
    </source>
</evidence>
<evidence type="ECO:0000256" key="14">
    <source>
        <dbReference type="ARBA" id="ARBA00023284"/>
    </source>
</evidence>
<comment type="caution">
    <text evidence="18">The sequence shown here is derived from an EMBL/GenBank/DDBJ whole genome shotgun (WGS) entry which is preliminary data.</text>
</comment>
<dbReference type="InterPro" id="IPR003828">
    <property type="entry name" value="QueH"/>
</dbReference>
<evidence type="ECO:0000256" key="12">
    <source>
        <dbReference type="ARBA" id="ARBA00023014"/>
    </source>
</evidence>
<dbReference type="HAMAP" id="MF_02089">
    <property type="entry name" value="QueH"/>
    <property type="match status" value="1"/>
</dbReference>
<dbReference type="Pfam" id="PF02677">
    <property type="entry name" value="QueH"/>
    <property type="match status" value="1"/>
</dbReference>
<keyword evidence="7 17" id="KW-0819">tRNA processing</keyword>
<keyword evidence="11 17" id="KW-0408">Iron</keyword>
<gene>
    <name evidence="17" type="primary">queH</name>
    <name evidence="18" type="ORF">C8D99_1212</name>
</gene>